<dbReference type="InterPro" id="IPR017806">
    <property type="entry name" value="EgtB"/>
</dbReference>
<dbReference type="SUPFAM" id="SSF56436">
    <property type="entry name" value="C-type lectin-like"/>
    <property type="match status" value="1"/>
</dbReference>
<dbReference type="Gene3D" id="3.90.1580.10">
    <property type="entry name" value="paralog of FGE (formylglycine-generating enzyme)"/>
    <property type="match status" value="2"/>
</dbReference>
<gene>
    <name evidence="6" type="primary">egtB</name>
    <name evidence="6" type="ORF">SOO65_15845</name>
</gene>
<dbReference type="SUPFAM" id="SSF109854">
    <property type="entry name" value="DinB/YfiT-like putative metalloenzymes"/>
    <property type="match status" value="1"/>
</dbReference>
<dbReference type="RefSeq" id="WP_321392441.1">
    <property type="nucleotide sequence ID" value="NZ_CP139487.1"/>
</dbReference>
<feature type="domain" description="DinB-like" evidence="5">
    <location>
        <begin position="20"/>
        <end position="154"/>
    </location>
</feature>
<evidence type="ECO:0000256" key="2">
    <source>
        <dbReference type="ARBA" id="ARBA00023004"/>
    </source>
</evidence>
<dbReference type="InterPro" id="IPR051043">
    <property type="entry name" value="Sulfatase_Mod_Factor_Kinase"/>
</dbReference>
<sequence>MDLLRSQERFSEREAMVRRFEAVRKATEDLCLPLTHEDFVISVTDDTSPPKWHLAHTTWFFENFVLKKIDPQYEPFRNEFHFLFNSYYKSLGYYLPKVKRGVLSRPTVHEVQEYRRAITKEVMMEVMRLSDEKFKEIKECLELGIQHEQQHQELLLMDIKRNFYENPIRPRYHPDHSHGPYESFDVKWHNLASGLAKIGVDRNTHEFAFDNEKDLHNQWIESCMLSSHLVTNDEFLSFIEDGGYDNPLLWLSDGWDVKEREKWSAPLYWERDGQNWWSFTLGGMMPLDLAAPVVHVSFYEAMAFAHWKGCRLPTEFEWEVAARSEPSECTFLEDGYFEPEPSRDDHELYSQIHGSVWEWTQSAYLPYPRYEKFQHGLAEYNEKFMCNQFVLRGGSSITPRSHYRVTYRNFYYPHMRWQYSGIRLAKDLA</sequence>
<dbReference type="InterPro" id="IPR005532">
    <property type="entry name" value="SUMF_dom"/>
</dbReference>
<dbReference type="InterPro" id="IPR016187">
    <property type="entry name" value="CTDL_fold"/>
</dbReference>
<dbReference type="InterPro" id="IPR024775">
    <property type="entry name" value="DinB-like"/>
</dbReference>
<protein>
    <submittedName>
        <fullName evidence="6">Ergothioneine biosynthesis protein EgtB</fullName>
    </submittedName>
</protein>
<evidence type="ECO:0000259" key="4">
    <source>
        <dbReference type="Pfam" id="PF03781"/>
    </source>
</evidence>
<dbReference type="AlphaFoldDB" id="A0AAX4HLJ0"/>
<dbReference type="PANTHER" id="PTHR23150:SF36">
    <property type="entry name" value="HERCYNINE OXYGENASE"/>
    <property type="match status" value="1"/>
</dbReference>
<dbReference type="Pfam" id="PF03781">
    <property type="entry name" value="FGE-sulfatase"/>
    <property type="match status" value="2"/>
</dbReference>
<evidence type="ECO:0000256" key="1">
    <source>
        <dbReference type="ARBA" id="ARBA00023002"/>
    </source>
</evidence>
<dbReference type="EMBL" id="CP139487">
    <property type="protein sequence ID" value="WPU64167.1"/>
    <property type="molecule type" value="Genomic_DNA"/>
</dbReference>
<dbReference type="InterPro" id="IPR042095">
    <property type="entry name" value="SUMF_sf"/>
</dbReference>
<name>A0AAX4HLJ0_9BACT</name>
<evidence type="ECO:0000313" key="6">
    <source>
        <dbReference type="EMBL" id="WPU64167.1"/>
    </source>
</evidence>
<evidence type="ECO:0000256" key="3">
    <source>
        <dbReference type="ARBA" id="ARBA00037882"/>
    </source>
</evidence>
<proteinExistence type="predicted"/>
<dbReference type="Proteomes" id="UP001324634">
    <property type="component" value="Chromosome"/>
</dbReference>
<keyword evidence="2" id="KW-0408">Iron</keyword>
<keyword evidence="7" id="KW-1185">Reference proteome</keyword>
<comment type="pathway">
    <text evidence="3">Amino-acid biosynthesis; ergothioneine biosynthesis.</text>
</comment>
<accession>A0AAX4HLJ0</accession>
<keyword evidence="1" id="KW-0560">Oxidoreductase</keyword>
<dbReference type="Pfam" id="PF12867">
    <property type="entry name" value="DinB_2"/>
    <property type="match status" value="1"/>
</dbReference>
<dbReference type="KEGG" id="psti:SOO65_15845"/>
<feature type="domain" description="Sulfatase-modifying factor enzyme-like" evidence="4">
    <location>
        <begin position="351"/>
        <end position="426"/>
    </location>
</feature>
<reference evidence="6 7" key="1">
    <citation type="submission" date="2023-11" db="EMBL/GenBank/DDBJ databases">
        <title>Peredibacter starrii A3.12.</title>
        <authorList>
            <person name="Mitchell R.J."/>
        </authorList>
    </citation>
    <scope>NUCLEOTIDE SEQUENCE [LARGE SCALE GENOMIC DNA]</scope>
    <source>
        <strain evidence="6 7">A3.12</strain>
    </source>
</reference>
<dbReference type="GO" id="GO:0052699">
    <property type="term" value="P:ergothioneine biosynthetic process"/>
    <property type="evidence" value="ECO:0007669"/>
    <property type="project" value="InterPro"/>
</dbReference>
<dbReference type="NCBIfam" id="TIGR03440">
    <property type="entry name" value="egtB_TIGR03440"/>
    <property type="match status" value="1"/>
</dbReference>
<evidence type="ECO:0000259" key="5">
    <source>
        <dbReference type="Pfam" id="PF12867"/>
    </source>
</evidence>
<dbReference type="InterPro" id="IPR034660">
    <property type="entry name" value="DinB/YfiT-like"/>
</dbReference>
<organism evidence="6 7">
    <name type="scientific">Peredibacter starrii</name>
    <dbReference type="NCBI Taxonomy" id="28202"/>
    <lineage>
        <taxon>Bacteria</taxon>
        <taxon>Pseudomonadati</taxon>
        <taxon>Bdellovibrionota</taxon>
        <taxon>Bacteriovoracia</taxon>
        <taxon>Bacteriovoracales</taxon>
        <taxon>Bacteriovoracaceae</taxon>
        <taxon>Peredibacter</taxon>
    </lineage>
</organism>
<dbReference type="PANTHER" id="PTHR23150">
    <property type="entry name" value="SULFATASE MODIFYING FACTOR 1, 2"/>
    <property type="match status" value="1"/>
</dbReference>
<feature type="domain" description="Sulfatase-modifying factor enzyme-like" evidence="4">
    <location>
        <begin position="193"/>
        <end position="328"/>
    </location>
</feature>
<evidence type="ECO:0000313" key="7">
    <source>
        <dbReference type="Proteomes" id="UP001324634"/>
    </source>
</evidence>